<feature type="region of interest" description="Disordered" evidence="1">
    <location>
        <begin position="133"/>
        <end position="152"/>
    </location>
</feature>
<reference evidence="3" key="2">
    <citation type="journal article" date="2024" name="Plant">
        <title>Genomic evolution and insights into agronomic trait innovations of Sesamum species.</title>
        <authorList>
            <person name="Miao H."/>
            <person name="Wang L."/>
            <person name="Qu L."/>
            <person name="Liu H."/>
            <person name="Sun Y."/>
            <person name="Le M."/>
            <person name="Wang Q."/>
            <person name="Wei S."/>
            <person name="Zheng Y."/>
            <person name="Lin W."/>
            <person name="Duan Y."/>
            <person name="Cao H."/>
            <person name="Xiong S."/>
            <person name="Wang X."/>
            <person name="Wei L."/>
            <person name="Li C."/>
            <person name="Ma Q."/>
            <person name="Ju M."/>
            <person name="Zhao R."/>
            <person name="Li G."/>
            <person name="Mu C."/>
            <person name="Tian Q."/>
            <person name="Mei H."/>
            <person name="Zhang T."/>
            <person name="Gao T."/>
            <person name="Zhang H."/>
        </authorList>
    </citation>
    <scope>NUCLEOTIDE SEQUENCE</scope>
    <source>
        <strain evidence="3">G02</strain>
    </source>
</reference>
<protein>
    <submittedName>
        <fullName evidence="3">Uncharacterized protein</fullName>
    </submittedName>
</protein>
<gene>
    <name evidence="3" type="ORF">Sradi_4264500</name>
</gene>
<keyword evidence="2" id="KW-0472">Membrane</keyword>
<feature type="transmembrane region" description="Helical" evidence="2">
    <location>
        <begin position="75"/>
        <end position="96"/>
    </location>
</feature>
<feature type="transmembrane region" description="Helical" evidence="2">
    <location>
        <begin position="12"/>
        <end position="31"/>
    </location>
</feature>
<name>A0AAW2P7A1_SESRA</name>
<sequence length="180" mass="19897">MREQDRQTRVLYELCSMIIHILRWPPLPISFPSLSLLSSPPSSSSSPPPQISPAAFGSLFIGISIALMLFGSVTFVIGLILMPLVITLVLLFYFVGIVSNLSEIGRDILWPSPDSIEFEPGRLTNRRKLPDVYVNSNGNKEDGDYSSEDDGVDEYGEAARLHVGELYGPPLSGELEKQSW</sequence>
<reference evidence="3" key="1">
    <citation type="submission" date="2020-06" db="EMBL/GenBank/DDBJ databases">
        <authorList>
            <person name="Li T."/>
            <person name="Hu X."/>
            <person name="Zhang T."/>
            <person name="Song X."/>
            <person name="Zhang H."/>
            <person name="Dai N."/>
            <person name="Sheng W."/>
            <person name="Hou X."/>
            <person name="Wei L."/>
        </authorList>
    </citation>
    <scope>NUCLEOTIDE SEQUENCE</scope>
    <source>
        <strain evidence="3">G02</strain>
        <tissue evidence="3">Leaf</tissue>
    </source>
</reference>
<dbReference type="PANTHER" id="PTHR34781:SF2">
    <property type="entry name" value="TRANSMEMBRANE PROTEIN"/>
    <property type="match status" value="1"/>
</dbReference>
<evidence type="ECO:0000256" key="2">
    <source>
        <dbReference type="SAM" id="Phobius"/>
    </source>
</evidence>
<dbReference type="EMBL" id="JACGWJ010000018">
    <property type="protein sequence ID" value="KAL0351153.1"/>
    <property type="molecule type" value="Genomic_DNA"/>
</dbReference>
<organism evidence="3">
    <name type="scientific">Sesamum radiatum</name>
    <name type="common">Black benniseed</name>
    <dbReference type="NCBI Taxonomy" id="300843"/>
    <lineage>
        <taxon>Eukaryota</taxon>
        <taxon>Viridiplantae</taxon>
        <taxon>Streptophyta</taxon>
        <taxon>Embryophyta</taxon>
        <taxon>Tracheophyta</taxon>
        <taxon>Spermatophyta</taxon>
        <taxon>Magnoliopsida</taxon>
        <taxon>eudicotyledons</taxon>
        <taxon>Gunneridae</taxon>
        <taxon>Pentapetalae</taxon>
        <taxon>asterids</taxon>
        <taxon>lamiids</taxon>
        <taxon>Lamiales</taxon>
        <taxon>Pedaliaceae</taxon>
        <taxon>Sesamum</taxon>
    </lineage>
</organism>
<dbReference type="PANTHER" id="PTHR34781">
    <property type="entry name" value="TRANSMEMBRANE PROTEIN"/>
    <property type="match status" value="1"/>
</dbReference>
<keyword evidence="2" id="KW-1133">Transmembrane helix</keyword>
<keyword evidence="2" id="KW-0812">Transmembrane</keyword>
<evidence type="ECO:0000313" key="3">
    <source>
        <dbReference type="EMBL" id="KAL0351153.1"/>
    </source>
</evidence>
<comment type="caution">
    <text evidence="3">The sequence shown here is derived from an EMBL/GenBank/DDBJ whole genome shotgun (WGS) entry which is preliminary data.</text>
</comment>
<feature type="transmembrane region" description="Helical" evidence="2">
    <location>
        <begin position="51"/>
        <end position="70"/>
    </location>
</feature>
<dbReference type="AlphaFoldDB" id="A0AAW2P7A1"/>
<proteinExistence type="predicted"/>
<accession>A0AAW2P7A1</accession>
<evidence type="ECO:0000256" key="1">
    <source>
        <dbReference type="SAM" id="MobiDB-lite"/>
    </source>
</evidence>